<dbReference type="Proteomes" id="UP000343335">
    <property type="component" value="Unassembled WGS sequence"/>
</dbReference>
<proteinExistence type="predicted"/>
<protein>
    <recommendedName>
        <fullName evidence="3">DUF1320 domain-containing protein</fullName>
    </recommendedName>
</protein>
<accession>A0A5E4S141</accession>
<dbReference type="OrthoDB" id="9133717at2"/>
<dbReference type="Pfam" id="PF07030">
    <property type="entry name" value="Phage_Mu_Gp36"/>
    <property type="match status" value="1"/>
</dbReference>
<dbReference type="AlphaFoldDB" id="A0A5E4S141"/>
<dbReference type="EMBL" id="CABPSA010000001">
    <property type="protein sequence ID" value="VVD68384.1"/>
    <property type="molecule type" value="Genomic_DNA"/>
</dbReference>
<sequence>MTAYATLAEYVQEFGLEETCQLLRDEGGDLLTPELLREGIADEYSPERTADERDACDRAMARLSAMLDQTSRFMDGYLRANVRLPLLQADIDQTPLKTCCLALTRCSLQDDPDNATDLQEKRCKSWYDWLRDVSTGRVRLLPPPVASGRRVLWGKVDSGYDWGNYGR</sequence>
<organism evidence="1 2">
    <name type="scientific">Pandoraea commovens</name>
    <dbReference type="NCBI Taxonomy" id="2508289"/>
    <lineage>
        <taxon>Bacteria</taxon>
        <taxon>Pseudomonadati</taxon>
        <taxon>Pseudomonadota</taxon>
        <taxon>Betaproteobacteria</taxon>
        <taxon>Burkholderiales</taxon>
        <taxon>Burkholderiaceae</taxon>
        <taxon>Pandoraea</taxon>
    </lineage>
</organism>
<evidence type="ECO:0008006" key="3">
    <source>
        <dbReference type="Google" id="ProtNLM"/>
    </source>
</evidence>
<dbReference type="RefSeq" id="WP_150662818.1">
    <property type="nucleotide sequence ID" value="NZ_CABPSA010000001.1"/>
</dbReference>
<name>A0A5E4S141_9BURK</name>
<dbReference type="InterPro" id="IPR009752">
    <property type="entry name" value="Phage_Mu_GpJ"/>
</dbReference>
<gene>
    <name evidence="1" type="ORF">PCO31010_00477</name>
</gene>
<evidence type="ECO:0000313" key="2">
    <source>
        <dbReference type="Proteomes" id="UP000343335"/>
    </source>
</evidence>
<evidence type="ECO:0000313" key="1">
    <source>
        <dbReference type="EMBL" id="VVD68384.1"/>
    </source>
</evidence>
<reference evidence="1 2" key="1">
    <citation type="submission" date="2019-08" db="EMBL/GenBank/DDBJ databases">
        <authorList>
            <person name="Peeters C."/>
        </authorList>
    </citation>
    <scope>NUCLEOTIDE SEQUENCE [LARGE SCALE GENOMIC DNA]</scope>
    <source>
        <strain evidence="1 2">LMG 31010</strain>
    </source>
</reference>